<organism evidence="1 2">
    <name type="scientific">Methanothermobacter thermautotrophicus</name>
    <name type="common">Methanobacterium thermoformicicum</name>
    <dbReference type="NCBI Taxonomy" id="145262"/>
    <lineage>
        <taxon>Archaea</taxon>
        <taxon>Methanobacteriati</taxon>
        <taxon>Methanobacteriota</taxon>
        <taxon>Methanomada group</taxon>
        <taxon>Methanobacteria</taxon>
        <taxon>Methanobacteriales</taxon>
        <taxon>Methanobacteriaceae</taxon>
        <taxon>Methanothermobacter</taxon>
    </lineage>
</organism>
<reference evidence="1" key="1">
    <citation type="submission" date="2018-06" db="EMBL/GenBank/DDBJ databases">
        <title>Draft genome sequence of Methanothermobacter thermautotrophicus Strain WHS, a thermophilic, hydrogenotrophic methanogen isolated from Washburn Hot Springs in Yellowstone National Park, USA.</title>
        <authorList>
            <person name="Mckay L.J."/>
            <person name="Klingelsmith K."/>
            <person name="Inskeep W.P."/>
            <person name="Fields M.W."/>
        </authorList>
    </citation>
    <scope>NUCLEOTIDE SEQUENCE</scope>
    <source>
        <strain evidence="1">WHS</strain>
    </source>
</reference>
<name>A0A842YLN8_METTF</name>
<evidence type="ECO:0000313" key="1">
    <source>
        <dbReference type="EMBL" id="MBE2899520.1"/>
    </source>
</evidence>
<protein>
    <submittedName>
        <fullName evidence="1">Uncharacterized protein</fullName>
    </submittedName>
</protein>
<comment type="caution">
    <text evidence="1">The sequence shown here is derived from an EMBL/GenBank/DDBJ whole genome shotgun (WGS) entry which is preliminary data.</text>
</comment>
<gene>
    <name evidence="1" type="ORF">DNK57_01580</name>
</gene>
<dbReference type="Proteomes" id="UP000646659">
    <property type="component" value="Unassembled WGS sequence"/>
</dbReference>
<proteinExistence type="predicted"/>
<dbReference type="EMBL" id="QKOF01000003">
    <property type="protein sequence ID" value="MBE2899520.1"/>
    <property type="molecule type" value="Genomic_DNA"/>
</dbReference>
<evidence type="ECO:0000313" key="2">
    <source>
        <dbReference type="Proteomes" id="UP000646659"/>
    </source>
</evidence>
<sequence>MVPICGLHRFPPRRRSPELKGPSGHAEFTGAASCLPEVAVSPRGSHVKVLLNPGVVTCVFTC</sequence>
<accession>A0A842YLN8</accession>
<dbReference type="AlphaFoldDB" id="A0A842YLN8"/>